<dbReference type="Pfam" id="PF16589">
    <property type="entry name" value="BRCT_2"/>
    <property type="match status" value="1"/>
</dbReference>
<evidence type="ECO:0000256" key="3">
    <source>
        <dbReference type="ARBA" id="ARBA00010945"/>
    </source>
</evidence>
<evidence type="ECO:0000256" key="15">
    <source>
        <dbReference type="ARBA" id="ARBA00049244"/>
    </source>
</evidence>
<protein>
    <recommendedName>
        <fullName evidence="16">DNA repair protein REV1</fullName>
        <ecNumber evidence="16">2.7.7.-</ecNumber>
    </recommendedName>
</protein>
<evidence type="ECO:0000256" key="7">
    <source>
        <dbReference type="ARBA" id="ARBA00022695"/>
    </source>
</evidence>
<keyword evidence="11 17" id="KW-0460">Magnesium</keyword>
<keyword evidence="5 16" id="KW-0237">DNA synthesis</keyword>
<dbReference type="Proteomes" id="UP001454036">
    <property type="component" value="Unassembled WGS sequence"/>
</dbReference>
<evidence type="ECO:0000256" key="14">
    <source>
        <dbReference type="ARBA" id="ARBA00023242"/>
    </source>
</evidence>
<dbReference type="PANTHER" id="PTHR45990">
    <property type="entry name" value="DNA REPAIR PROTEIN REV1"/>
    <property type="match status" value="1"/>
</dbReference>
<evidence type="ECO:0000256" key="18">
    <source>
        <dbReference type="SAM" id="MobiDB-lite"/>
    </source>
</evidence>
<evidence type="ECO:0000313" key="22">
    <source>
        <dbReference type="Proteomes" id="UP001454036"/>
    </source>
</evidence>
<accession>A0AAV3Q6Q3</accession>
<comment type="catalytic activity">
    <reaction evidence="15">
        <text>DNA(n) + a 2'-deoxyribonucleoside 5'-triphosphate = DNA(n+1) + diphosphate</text>
        <dbReference type="Rhea" id="RHEA:22508"/>
        <dbReference type="Rhea" id="RHEA-COMP:17339"/>
        <dbReference type="Rhea" id="RHEA-COMP:17340"/>
        <dbReference type="ChEBI" id="CHEBI:33019"/>
        <dbReference type="ChEBI" id="CHEBI:61560"/>
        <dbReference type="ChEBI" id="CHEBI:173112"/>
        <dbReference type="EC" id="2.7.7.7"/>
    </reaction>
</comment>
<dbReference type="FunFam" id="3.40.50.10190:FF:000011">
    <property type="entry name" value="DNA repair protein REV1"/>
    <property type="match status" value="1"/>
</dbReference>
<dbReference type="PROSITE" id="PS50172">
    <property type="entry name" value="BRCT"/>
    <property type="match status" value="1"/>
</dbReference>
<keyword evidence="13 16" id="KW-0234">DNA repair</keyword>
<feature type="region of interest" description="Disordered" evidence="18">
    <location>
        <begin position="1"/>
        <end position="20"/>
    </location>
</feature>
<dbReference type="NCBIfam" id="NF002677">
    <property type="entry name" value="PRK02406.1"/>
    <property type="match status" value="1"/>
</dbReference>
<dbReference type="GO" id="GO:0042276">
    <property type="term" value="P:error-prone translesion synthesis"/>
    <property type="evidence" value="ECO:0007669"/>
    <property type="project" value="InterPro"/>
</dbReference>
<organism evidence="21 22">
    <name type="scientific">Lithospermum erythrorhizon</name>
    <name type="common">Purple gromwell</name>
    <name type="synonym">Lithospermum officinale var. erythrorhizon</name>
    <dbReference type="NCBI Taxonomy" id="34254"/>
    <lineage>
        <taxon>Eukaryota</taxon>
        <taxon>Viridiplantae</taxon>
        <taxon>Streptophyta</taxon>
        <taxon>Embryophyta</taxon>
        <taxon>Tracheophyta</taxon>
        <taxon>Spermatophyta</taxon>
        <taxon>Magnoliopsida</taxon>
        <taxon>eudicotyledons</taxon>
        <taxon>Gunneridae</taxon>
        <taxon>Pentapetalae</taxon>
        <taxon>asterids</taxon>
        <taxon>lamiids</taxon>
        <taxon>Boraginales</taxon>
        <taxon>Boraginaceae</taxon>
        <taxon>Boraginoideae</taxon>
        <taxon>Lithospermeae</taxon>
        <taxon>Lithospermum</taxon>
    </lineage>
</organism>
<dbReference type="FunFam" id="3.30.1490.100:FF:000001">
    <property type="entry name" value="DNA repair protein REV1"/>
    <property type="match status" value="1"/>
</dbReference>
<dbReference type="GO" id="GO:0046872">
    <property type="term" value="F:metal ion binding"/>
    <property type="evidence" value="ECO:0007669"/>
    <property type="project" value="UniProtKB-KW"/>
</dbReference>
<keyword evidence="4" id="KW-0963">Cytoplasm</keyword>
<dbReference type="GO" id="GO:0006260">
    <property type="term" value="P:DNA replication"/>
    <property type="evidence" value="ECO:0007669"/>
    <property type="project" value="UniProtKB-KW"/>
</dbReference>
<dbReference type="GO" id="GO:0070987">
    <property type="term" value="P:error-free translesion synthesis"/>
    <property type="evidence" value="ECO:0007669"/>
    <property type="project" value="TreeGrafter"/>
</dbReference>
<dbReference type="EMBL" id="BAABME010003462">
    <property type="protein sequence ID" value="GAA0158893.1"/>
    <property type="molecule type" value="Genomic_DNA"/>
</dbReference>
<dbReference type="GO" id="GO:0003684">
    <property type="term" value="F:damaged DNA binding"/>
    <property type="evidence" value="ECO:0007669"/>
    <property type="project" value="UniProtKB-UniRule"/>
</dbReference>
<dbReference type="CDD" id="cd17719">
    <property type="entry name" value="BRCT_Rev1"/>
    <property type="match status" value="1"/>
</dbReference>
<dbReference type="InterPro" id="IPR017961">
    <property type="entry name" value="DNA_pol_Y-fam_little_finger"/>
</dbReference>
<keyword evidence="9 17" id="KW-0479">Metal-binding</keyword>
<dbReference type="Pfam" id="PF00817">
    <property type="entry name" value="IMS"/>
    <property type="match status" value="1"/>
</dbReference>
<evidence type="ECO:0000256" key="17">
    <source>
        <dbReference type="PIRSR" id="PIRSR036573-2"/>
    </source>
</evidence>
<dbReference type="Gene3D" id="1.10.150.20">
    <property type="entry name" value="5' to 3' exonuclease, C-terminal subdomain"/>
    <property type="match status" value="1"/>
</dbReference>
<comment type="caution">
    <text evidence="21">The sequence shown here is derived from an EMBL/GenBank/DDBJ whole genome shotgun (WGS) entry which is preliminary data.</text>
</comment>
<evidence type="ECO:0000256" key="8">
    <source>
        <dbReference type="ARBA" id="ARBA00022705"/>
    </source>
</evidence>
<dbReference type="InterPro" id="IPR012112">
    <property type="entry name" value="REV1"/>
</dbReference>
<dbReference type="GO" id="GO:0003887">
    <property type="term" value="F:DNA-directed DNA polymerase activity"/>
    <property type="evidence" value="ECO:0007669"/>
    <property type="project" value="UniProtKB-KW"/>
</dbReference>
<evidence type="ECO:0000256" key="13">
    <source>
        <dbReference type="ARBA" id="ARBA00023204"/>
    </source>
</evidence>
<dbReference type="InterPro" id="IPR036420">
    <property type="entry name" value="BRCT_dom_sf"/>
</dbReference>
<dbReference type="GO" id="GO:0005737">
    <property type="term" value="C:cytoplasm"/>
    <property type="evidence" value="ECO:0007669"/>
    <property type="project" value="UniProtKB-SubCell"/>
</dbReference>
<dbReference type="EC" id="2.7.7.-" evidence="16"/>
<dbReference type="GO" id="GO:0006281">
    <property type="term" value="P:DNA repair"/>
    <property type="evidence" value="ECO:0007669"/>
    <property type="project" value="UniProtKB-KW"/>
</dbReference>
<proteinExistence type="inferred from homology"/>
<dbReference type="CDD" id="cd01701">
    <property type="entry name" value="PolY_Rev1"/>
    <property type="match status" value="1"/>
</dbReference>
<feature type="binding site" evidence="17">
    <location>
        <position position="348"/>
    </location>
    <ligand>
        <name>Mg(2+)</name>
        <dbReference type="ChEBI" id="CHEBI:18420"/>
        <label>1</label>
    </ligand>
</feature>
<keyword evidence="12 16" id="KW-0238">DNA-binding</keyword>
<dbReference type="FunFam" id="3.40.1170.60:FF:000004">
    <property type="entry name" value="DNA repair protein REV1"/>
    <property type="match status" value="1"/>
</dbReference>
<feature type="region of interest" description="Disordered" evidence="18">
    <location>
        <begin position="267"/>
        <end position="290"/>
    </location>
</feature>
<evidence type="ECO:0000256" key="11">
    <source>
        <dbReference type="ARBA" id="ARBA00022842"/>
    </source>
</evidence>
<dbReference type="PIRSF" id="PIRSF036573">
    <property type="entry name" value="REV1"/>
    <property type="match status" value="1"/>
</dbReference>
<dbReference type="SMART" id="SM00292">
    <property type="entry name" value="BRCT"/>
    <property type="match status" value="1"/>
</dbReference>
<evidence type="ECO:0000259" key="20">
    <source>
        <dbReference type="PROSITE" id="PS50173"/>
    </source>
</evidence>
<keyword evidence="8" id="KW-0235">DNA replication</keyword>
<dbReference type="InterPro" id="IPR043502">
    <property type="entry name" value="DNA/RNA_pol_sf"/>
</dbReference>
<dbReference type="InterPro" id="IPR053848">
    <property type="entry name" value="IMS_HHH_1"/>
</dbReference>
<evidence type="ECO:0000313" key="21">
    <source>
        <dbReference type="EMBL" id="GAA0158893.1"/>
    </source>
</evidence>
<dbReference type="InterPro" id="IPR022880">
    <property type="entry name" value="DNApol_IV"/>
</dbReference>
<evidence type="ECO:0000256" key="9">
    <source>
        <dbReference type="ARBA" id="ARBA00022723"/>
    </source>
</evidence>
<dbReference type="InterPro" id="IPR043128">
    <property type="entry name" value="Rev_trsase/Diguanyl_cyclase"/>
</dbReference>
<evidence type="ECO:0000256" key="10">
    <source>
        <dbReference type="ARBA" id="ARBA00022763"/>
    </source>
</evidence>
<dbReference type="Gene3D" id="6.10.250.1490">
    <property type="match status" value="1"/>
</dbReference>
<dbReference type="GO" id="GO:0017125">
    <property type="term" value="F:deoxycytidyl transferase activity"/>
    <property type="evidence" value="ECO:0007669"/>
    <property type="project" value="TreeGrafter"/>
</dbReference>
<dbReference type="PROSITE" id="PS50173">
    <property type="entry name" value="UMUC"/>
    <property type="match status" value="1"/>
</dbReference>
<dbReference type="InterPro" id="IPR036775">
    <property type="entry name" value="DNA_pol_Y-fam_lit_finger_sf"/>
</dbReference>
<evidence type="ECO:0000256" key="6">
    <source>
        <dbReference type="ARBA" id="ARBA00022679"/>
    </source>
</evidence>
<dbReference type="Pfam" id="PF11799">
    <property type="entry name" value="IMS_C"/>
    <property type="match status" value="1"/>
</dbReference>
<dbReference type="PANTHER" id="PTHR45990:SF1">
    <property type="entry name" value="DNA REPAIR PROTEIN REV1"/>
    <property type="match status" value="1"/>
</dbReference>
<keyword evidence="6 16" id="KW-0808">Transferase</keyword>
<dbReference type="HAMAP" id="MF_01113">
    <property type="entry name" value="DNApol_IV"/>
    <property type="match status" value="1"/>
</dbReference>
<feature type="domain" description="UmuC" evidence="20">
    <location>
        <begin position="344"/>
        <end position="525"/>
    </location>
</feature>
<feature type="binding site" evidence="17">
    <location>
        <position position="445"/>
    </location>
    <ligand>
        <name>Mg(2+)</name>
        <dbReference type="ChEBI" id="CHEBI:18420"/>
        <label>1</label>
    </ligand>
</feature>
<evidence type="ECO:0000256" key="4">
    <source>
        <dbReference type="ARBA" id="ARBA00022490"/>
    </source>
</evidence>
<evidence type="ECO:0000256" key="2">
    <source>
        <dbReference type="ARBA" id="ARBA00004496"/>
    </source>
</evidence>
<dbReference type="Gene3D" id="3.40.1170.60">
    <property type="match status" value="1"/>
</dbReference>
<dbReference type="Gene3D" id="3.40.50.10190">
    <property type="entry name" value="BRCT domain"/>
    <property type="match status" value="1"/>
</dbReference>
<dbReference type="Pfam" id="PF21999">
    <property type="entry name" value="IMS_HHH_1"/>
    <property type="match status" value="1"/>
</dbReference>
<dbReference type="InterPro" id="IPR001357">
    <property type="entry name" value="BRCT_dom"/>
</dbReference>
<dbReference type="Gene3D" id="3.30.70.270">
    <property type="match status" value="1"/>
</dbReference>
<evidence type="ECO:0000259" key="19">
    <source>
        <dbReference type="PROSITE" id="PS50172"/>
    </source>
</evidence>
<evidence type="ECO:0000256" key="1">
    <source>
        <dbReference type="ARBA" id="ARBA00004123"/>
    </source>
</evidence>
<comment type="cofactor">
    <cofactor evidence="17">
        <name>Mg(2+)</name>
        <dbReference type="ChEBI" id="CHEBI:18420"/>
    </cofactor>
    <text evidence="17">Binds 2 magnesium ions.</text>
</comment>
<dbReference type="AlphaFoldDB" id="A0AAV3Q6Q3"/>
<dbReference type="InterPro" id="IPR001126">
    <property type="entry name" value="UmuC"/>
</dbReference>
<feature type="region of interest" description="Disordered" evidence="18">
    <location>
        <begin position="722"/>
        <end position="763"/>
    </location>
</feature>
<evidence type="ECO:0000256" key="5">
    <source>
        <dbReference type="ARBA" id="ARBA00022634"/>
    </source>
</evidence>
<gene>
    <name evidence="21" type="ORF">LIER_15803</name>
</gene>
<comment type="similarity">
    <text evidence="3 16">Belongs to the DNA polymerase type-Y family.</text>
</comment>
<sequence length="1056" mass="115781">MSSKKKSGAPGIPNSRSSFPNSPFSNIASYLAVKNQKLHQQFDAEASTSSHIFQGVSIFVDGYTTPSSQELRSYMLKHGGRFQNYFSRHHVTHIICSNLPHSKIKNLRSFSRGLPIVKPTWILDSVAAGRLLNWVSYQLVGDATSQPKLSSFFTVSNMVSDVGETCATNTGVSGVRKSLMQGGEHECAHVPELFGASENVKQFGLEYGISEHVDLSGALHGEPTCSGGGQSKLEEAERNLIANEFGNITESLQHSVTCKESSSVQSDFIDDRNLGPSSSKAVEPSSHHHSMLTDPNFVENYFKSSRLHFIGTWRTRYRKRFPTLSDGFTSKSPSGGTASQKITVIHVDMDCFFVSVVIRNHPELRNKPVAVCHSDNPRGTAEISSANYPARDYGVKAGMFVGDAKARCPHLIILPYNFEAYEEVADQFYNILHKHCKKVQAVSCDEAFLDVTDSPVDDFQLLASIIRKEIVDTTGCTASVGMSGNMLIARLATRVAKPDGQCYIPIEKVDEFLHELPVKVLPGIGHVLEEKLKSRQVTTCGQLRAISKESLQKYFGLKTGDMLWNYSRGIDNRPVGVMQETKSVGAEVNWGVRFNDLKDAQTFLVKLSKEVALRLQGCGAQGRSFALKIKKRKADAQEPIKYLGCGDCENMSHSLTVPEATDNPDVLQRITTQLFASFSMDVKDIRGMGLQVSKLKEADNAKQGSERSSIRSWLLASSAKTRGQPNIGLSDETASAGWPSNRRESGFYNGESSTGTGASHPPMHELDVGVLECLPSEVLSEINDMYGGKLLSFISQSKKENGCSSDIPTSGPGSVLGMKSDKDKPYSFYAPPDSEGNLSDRMEIKLGPVSDEGMSKTSPCAVNGITSFMPSSLSQVDTSVLQQLPEDLRTDILDLLPAHRIPEAEVDVPLNVENKIPSGYSTPGDNLWVGSPPCWIDKFKASNCSILNMFAELYFKAGSDGQLSRMLQLALSDSCFALKEITDSWDSDASSFCELLVQYANGKMETDIEEIYICTRILTRLSSRSSFFSQIYNNFVPHLQASVGEIYGGNLLITSE</sequence>
<keyword evidence="10 16" id="KW-0227">DNA damage</keyword>
<keyword evidence="7 16" id="KW-0548">Nucleotidyltransferase</keyword>
<dbReference type="SUPFAM" id="SSF52113">
    <property type="entry name" value="BRCT domain"/>
    <property type="match status" value="1"/>
</dbReference>
<name>A0AAV3Q6Q3_LITER</name>
<reference evidence="21 22" key="1">
    <citation type="submission" date="2024-01" db="EMBL/GenBank/DDBJ databases">
        <title>The complete chloroplast genome sequence of Lithospermum erythrorhizon: insights into the phylogenetic relationship among Boraginaceae species and the maternal lineages of purple gromwells.</title>
        <authorList>
            <person name="Okada T."/>
            <person name="Watanabe K."/>
        </authorList>
    </citation>
    <scope>NUCLEOTIDE SEQUENCE [LARGE SCALE GENOMIC DNA]</scope>
</reference>
<dbReference type="SUPFAM" id="SSF100879">
    <property type="entry name" value="Lesion bypass DNA polymerase (Y-family), little finger domain"/>
    <property type="match status" value="1"/>
</dbReference>
<dbReference type="GO" id="GO:0005634">
    <property type="term" value="C:nucleus"/>
    <property type="evidence" value="ECO:0007669"/>
    <property type="project" value="UniProtKB-SubCell"/>
</dbReference>
<keyword evidence="22" id="KW-1185">Reference proteome</keyword>
<keyword evidence="14 16" id="KW-0539">Nucleus</keyword>
<comment type="function">
    <text evidence="16">Deoxycytidyl transferase involved in DNA repair. Transfers a dCMP residue from dCTP to the 3'-end of a DNA primer in a template-dependent reaction. May assist in the first step in the bypass of abasic lesions by the insertion of a nucleotide opposite the lesion. Required for normal induction of mutations by physical and chemical agents.</text>
</comment>
<dbReference type="SUPFAM" id="SSF56672">
    <property type="entry name" value="DNA/RNA polymerases"/>
    <property type="match status" value="1"/>
</dbReference>
<dbReference type="Gene3D" id="3.30.1490.100">
    <property type="entry name" value="DNA polymerase, Y-family, little finger domain"/>
    <property type="match status" value="1"/>
</dbReference>
<dbReference type="FunFam" id="3.30.70.270:FF:000019">
    <property type="entry name" value="DNA repair protein REV1"/>
    <property type="match status" value="1"/>
</dbReference>
<feature type="domain" description="BRCT" evidence="19">
    <location>
        <begin position="48"/>
        <end position="139"/>
    </location>
</feature>
<feature type="binding site" evidence="17">
    <location>
        <position position="446"/>
    </location>
    <ligand>
        <name>Mg(2+)</name>
        <dbReference type="ChEBI" id="CHEBI:18420"/>
        <label>1</label>
    </ligand>
</feature>
<comment type="subcellular location">
    <subcellularLocation>
        <location evidence="2">Cytoplasm</location>
    </subcellularLocation>
    <subcellularLocation>
        <location evidence="1 16">Nucleus</location>
    </subcellularLocation>
</comment>
<evidence type="ECO:0000256" key="16">
    <source>
        <dbReference type="PIRNR" id="PIRNR036573"/>
    </source>
</evidence>
<evidence type="ECO:0000256" key="12">
    <source>
        <dbReference type="ARBA" id="ARBA00023125"/>
    </source>
</evidence>